<evidence type="ECO:0000313" key="3">
    <source>
        <dbReference type="Proteomes" id="UP000747542"/>
    </source>
</evidence>
<evidence type="ECO:0000313" key="2">
    <source>
        <dbReference type="EMBL" id="KAG7153661.1"/>
    </source>
</evidence>
<dbReference type="EMBL" id="JAHLQT010046319">
    <property type="protein sequence ID" value="KAG7153661.1"/>
    <property type="molecule type" value="Genomic_DNA"/>
</dbReference>
<feature type="non-terminal residue" evidence="2">
    <location>
        <position position="1"/>
    </location>
</feature>
<feature type="region of interest" description="Disordered" evidence="1">
    <location>
        <begin position="1"/>
        <end position="24"/>
    </location>
</feature>
<name>A0A8J5J7G4_HOMAM</name>
<accession>A0A8J5J7G4</accession>
<keyword evidence="3" id="KW-1185">Reference proteome</keyword>
<gene>
    <name evidence="2" type="ORF">Hamer_G009327</name>
</gene>
<dbReference type="Proteomes" id="UP000747542">
    <property type="component" value="Unassembled WGS sequence"/>
</dbReference>
<organism evidence="2 3">
    <name type="scientific">Homarus americanus</name>
    <name type="common">American lobster</name>
    <dbReference type="NCBI Taxonomy" id="6706"/>
    <lineage>
        <taxon>Eukaryota</taxon>
        <taxon>Metazoa</taxon>
        <taxon>Ecdysozoa</taxon>
        <taxon>Arthropoda</taxon>
        <taxon>Crustacea</taxon>
        <taxon>Multicrustacea</taxon>
        <taxon>Malacostraca</taxon>
        <taxon>Eumalacostraca</taxon>
        <taxon>Eucarida</taxon>
        <taxon>Decapoda</taxon>
        <taxon>Pleocyemata</taxon>
        <taxon>Astacidea</taxon>
        <taxon>Nephropoidea</taxon>
        <taxon>Nephropidae</taxon>
        <taxon>Homarus</taxon>
    </lineage>
</organism>
<feature type="non-terminal residue" evidence="2">
    <location>
        <position position="137"/>
    </location>
</feature>
<reference evidence="2" key="1">
    <citation type="journal article" date="2021" name="Sci. Adv.">
        <title>The American lobster genome reveals insights on longevity, neural, and immune adaptations.</title>
        <authorList>
            <person name="Polinski J.M."/>
            <person name="Zimin A.V."/>
            <person name="Clark K.F."/>
            <person name="Kohn A.B."/>
            <person name="Sadowski N."/>
            <person name="Timp W."/>
            <person name="Ptitsyn A."/>
            <person name="Khanna P."/>
            <person name="Romanova D.Y."/>
            <person name="Williams P."/>
            <person name="Greenwood S.J."/>
            <person name="Moroz L.L."/>
            <person name="Walt D.R."/>
            <person name="Bodnar A.G."/>
        </authorList>
    </citation>
    <scope>NUCLEOTIDE SEQUENCE</scope>
    <source>
        <strain evidence="2">GMGI-L3</strain>
    </source>
</reference>
<protein>
    <submittedName>
        <fullName evidence="2">Uncharacterized protein</fullName>
    </submittedName>
</protein>
<feature type="compositionally biased region" description="Low complexity" evidence="1">
    <location>
        <begin position="1"/>
        <end position="15"/>
    </location>
</feature>
<sequence length="137" mass="14961">SSSSSSSSSSNNSSSRRTFNHKPQCWVPHIPQAHGRVQVQSTRDYRHHDHVHQVRTPPGCCISEDQVFLAGTVPGGIGWREGEDVPQVGEDVPQVGEDVPQVGEGEDIPQVGEGKDVSQEDLTIISGDDCVHRDKRE</sequence>
<feature type="region of interest" description="Disordered" evidence="1">
    <location>
        <begin position="78"/>
        <end position="137"/>
    </location>
</feature>
<comment type="caution">
    <text evidence="2">The sequence shown here is derived from an EMBL/GenBank/DDBJ whole genome shotgun (WGS) entry which is preliminary data.</text>
</comment>
<dbReference type="AlphaFoldDB" id="A0A8J5J7G4"/>
<proteinExistence type="predicted"/>
<evidence type="ECO:0000256" key="1">
    <source>
        <dbReference type="SAM" id="MobiDB-lite"/>
    </source>
</evidence>